<feature type="compositionally biased region" description="Low complexity" evidence="1">
    <location>
        <begin position="1128"/>
        <end position="1141"/>
    </location>
</feature>
<feature type="compositionally biased region" description="Polar residues" evidence="1">
    <location>
        <begin position="1500"/>
        <end position="1509"/>
    </location>
</feature>
<feature type="region of interest" description="Disordered" evidence="1">
    <location>
        <begin position="1948"/>
        <end position="1969"/>
    </location>
</feature>
<feature type="compositionally biased region" description="Basic and acidic residues" evidence="1">
    <location>
        <begin position="1325"/>
        <end position="1334"/>
    </location>
</feature>
<feature type="region of interest" description="Disordered" evidence="1">
    <location>
        <begin position="1025"/>
        <end position="1045"/>
    </location>
</feature>
<accession>A0A7S3UBM1</accession>
<feature type="region of interest" description="Disordered" evidence="1">
    <location>
        <begin position="929"/>
        <end position="951"/>
    </location>
</feature>
<evidence type="ECO:0000256" key="1">
    <source>
        <dbReference type="SAM" id="MobiDB-lite"/>
    </source>
</evidence>
<feature type="compositionally biased region" description="Polar residues" evidence="1">
    <location>
        <begin position="1955"/>
        <end position="1965"/>
    </location>
</feature>
<feature type="compositionally biased region" description="Polar residues" evidence="1">
    <location>
        <begin position="608"/>
        <end position="623"/>
    </location>
</feature>
<feature type="compositionally biased region" description="Polar residues" evidence="1">
    <location>
        <begin position="930"/>
        <end position="942"/>
    </location>
</feature>
<sequence>MAQRMAEALLQRLHVVVEDLKVTIEGEQQCLTMAFQKAEAQARTGSIKQLELCHGSTPITVEPVDIHASVGQADATGDGITPVRLRTTPILLKVNPQLVGTMQNLLDYGTPDRQEEDSTSTTAGDMTEGPRSTQGLGKKQALHKFRKAAKQIIVAAAVAQAASLVKDEDDAERFFDALSDNLGEIVARGKMVDFNGRVDTFRLMFDGEERQGLVTLTFTHSRVRMAVRKQPPLRVKWKIGSIQASTPEVQETRVDGLAANFCSPGELLTTDLDSSTEVPIAHALELRMDWASTIGPVACATGTVGKIEGNISLFHISQCVEAFSKKIYTVEENKRPSIEKDIEATATRHSRILQLAEQGAMSTSASASVRLELSDTCVNLSRHCSPQDEVTISIRRFSAKSTELPAGRKKDTFQREKEILLQALALQNNRMITRALREIDRAILSANWQFRLDEICYAGRGAKSPTASFRKLQVEIMLGETVSFLSAFELASVDFQVDVSSMVELASAGATGLDIIFGDCFQGCSLQKIGIDRVRLDASQQKSGEVAVDLHTSGWSGSFLCGNPLDAQCLPSMLLKWKHEKASGGTVGISMRNFFLLLPKEVIESLASTNRSNSKQNPAANHSNAKEEATSTEAQVGLRKVQVLGDNIGIRLTVASGIAGPQGMELVFKKLLVSIRPSVDAMISVTHGKLGIPTSHAKGFLDSCITLEAGLLRYYNHQVDLKMDVLTAHILANEAMLITSLVEAFNLAFQKFHSNDESNVQMECQQHLQKCSERDGEASSQSQKSTQGLSKWVVHVKHCSLKSWRGAFDEEPVCLFLDGFTLKQETECTELAFIGLGLSEANVLGVLACPCGPITLKHHDPEIASTSETPLPADSLVDLSGMKFQIDLAKFSSILVHIQLVSNLWANAAKAFRQGKFQGWDRTAVAEPKLSTSELPQRNGAESLTDPPGQSFLYENQASCSTSVWAPSHPQDSRLNHTASLQQDGDISLECTLADCFPSSRLPLNGKTDPDKEWNDLPEDDFLPKGAFPWNQRHKNASSSSQGQNHHLTLRWVVVELFLQDSGTSMLCVQGLDASSAPDGSVAVRVDDIAAAFQRTGSSSREVMSHYKAEHPTPPLPSPYTPAGAVGTSTRSSLARTSLDTGSQETSSMSNREVAESSPSAEGWLFSATVSHPVTKLLRSIERRSISSTASHTLHWNRVNEAWTTWNPDEELVHLSALRVKYCKKNAKANSLQVAADTLFFHVSPGKIDAANENVSAVQNSIDHFCSTYSAECAASKSVALSDWDCASTVDIATQSYSTSEAQEPPMVPSEDSCTDNVEPQSVARRTERTQSQEHTDEVAQACSWFMQLQVCRGFASFGSRTMAHVEAGLCPISVAASFSDGDWELTSSVTVAADVRDSQTTPWEPLLVPWSFSLRVQASSSEERNCKAFSSSSGLQGRNAPKHVSILFHSNDSLDICCSSTAIRLIGTDAWWKEADQEALAWLVNETGGDMTVWIPQMPTRSDTAQTLSGRSKSSGKRSDNLSKKSSSRVVKKLFDGTNSHFTSVGSDPGDLSKGSSAQVIQTQDKEAFQAEQQRGPPHAGDERTNRSPSNSEHQQCVEARDSARLNQASGDEDVQWSAPLVLKTNQQVALPTCFATGPFVPYSAAFPKSAYTWVQGTDQECSYPVQGISKISIGVGTMVAPVPLQGPRAGIGLCKADPALSRVGSSLHIHSPLRLSNHGCTPLMVSHVPHAFIEPVPFILLQPGDSVWAPLSICLQGGYLRICPSNTSNKKVRKVDANVDDVQPWDSQVNRGAFRLSSAEDESQREDEASSSVWRKEAVLDSKCMKSQASPMPSATLGSQLSSQDSEYSWSNLIAVEDILHSEGLSSDSATVSCPPLMDDRRISRNSLHWNVALKSEPSLLQPEEASKQVPTPMGNHQAFRENLKYEEFAESRRFCGGSPSLGDLDNLHLASPESSKGSQAASSLKVKESPTGEFEHSVWRKVNLVFLPSLVVESDLPSSLEIIMEDVAKRAHGPTSEQKHETFSLSPLGCLKTQTFNLLTPFLMSVKPVGYRWSKPIQLGPEVSKWTASRFLKRSGKRKNVLLYPVDTSCGAPWPLELVIEAVPGGVQGSSRISIHASVVLTNETEYNFIFHDHVAGSYRRLTRTQQLCVGGCSVPHKCGCGLTKTSSSCAGLQRLDRDIHNQSKLRVDEDCSLPSSTGSQHPSEEEDAVSCASGTCPTSELLNHNQSLVQSLSSSEPGVSLHGMDWQQNLPLVFSIQAIESGDGEGRQQSVSDESYQGYVKRSNMNRHVEDCSTWSEKATLDHKKMLAATLSVPICSVQHPFPGYNRIICAASSRTPHGTTAIRFFNKYRISNSLDVPIQVQQCPVGDVYWIDPGSSMAVPWLDIPHEAHQIQFRTKDSPWSKPVLCGCSVVQIFSLIINRKCKNGVEEDTTSSGVTMRKQDNLNLATTRSSSKQHDIESELFATASSQMSLSNNGDEPALNSMGGAEWTCASDQQNGRTMRQGGGCKWSKTDVCLRVVSREQQSNSLVLEECTGSNQYAESLLYVENTTGYKVVLESKDGPSLKLRRYSSGTLNLAWNKQGGSVVHLHLEGKGDLGLVSVDSLVPGIFHRQAGRGPHKTKVAIGILREESRRVFVLSPPGCFELEQRMSKCWSPEQGLCAPPLPVPSGGGIALRGIMPQIRIAVASVDSPLAHVSIDQVCIDLLSSLAQSNSDVLDSAVTVRSIQVDNLTDGAHYSVPLAMPWPEGCGFSDPPAQCQPKGLQGNIEQDVKPTAILSSQGRKLGLSNSIVPALNFRFVRTSGMVRLGALQLAPFSLQIEDAFVQRLCEVAGCFDYPRLTKKVEELTPEQSAVLGACICKSCSTDPGTQQLSLEYLHVAPIWMDLSFACTSRGPSIFALSGINHAPISLPAWSFRGYPWCGSKDAIDSLIQHYGRAGVTELISALASASVFGDPRAGVSGLGKAAFACLLTTPLRLLFTIQDWGEQLFLPWHALFGKCRMKLLGGQFRAAVNPSHLRSRDSAILSTLKEKVMNLHFWRFSSSEPPLQKVASLPEGCALTPSTILKARGTALLGGQGSCWTVELDNGGILVLLGGYLHCILPPRVPSIGAWVTASDPPCTTSSIWTAAWSMKLNALVDVALCPQEIVIHPSLKGKATRQINIIAVRDDSAEYPFVSYAICCRTEEATKWLFDKLKASTIVYFAERSK</sequence>
<feature type="region of interest" description="Disordered" evidence="1">
    <location>
        <begin position="608"/>
        <end position="633"/>
    </location>
</feature>
<feature type="compositionally biased region" description="Polar residues" evidence="1">
    <location>
        <begin position="1538"/>
        <end position="1547"/>
    </location>
</feature>
<feature type="region of interest" description="Disordered" evidence="1">
    <location>
        <begin position="1297"/>
        <end position="1334"/>
    </location>
</feature>
<feature type="compositionally biased region" description="Polar residues" evidence="1">
    <location>
        <begin position="1555"/>
        <end position="1564"/>
    </location>
</feature>
<feature type="region of interest" description="Disordered" evidence="1">
    <location>
        <begin position="1797"/>
        <end position="1816"/>
    </location>
</feature>
<dbReference type="EMBL" id="HBIS01003555">
    <property type="protein sequence ID" value="CAE0609385.1"/>
    <property type="molecule type" value="Transcribed_RNA"/>
</dbReference>
<feature type="region of interest" description="Disordered" evidence="1">
    <location>
        <begin position="1108"/>
        <end position="1155"/>
    </location>
</feature>
<feature type="region of interest" description="Disordered" evidence="1">
    <location>
        <begin position="1495"/>
        <end position="1600"/>
    </location>
</feature>
<feature type="region of interest" description="Disordered" evidence="1">
    <location>
        <begin position="107"/>
        <end position="140"/>
    </location>
</feature>
<evidence type="ECO:0000313" key="2">
    <source>
        <dbReference type="EMBL" id="CAE0609385.1"/>
    </source>
</evidence>
<organism evidence="2">
    <name type="scientific">Picocystis salinarum</name>
    <dbReference type="NCBI Taxonomy" id="88271"/>
    <lineage>
        <taxon>Eukaryota</taxon>
        <taxon>Viridiplantae</taxon>
        <taxon>Chlorophyta</taxon>
        <taxon>Picocystophyceae</taxon>
        <taxon>Picocystales</taxon>
        <taxon>Picocystaceae</taxon>
        <taxon>Picocystis</taxon>
    </lineage>
</organism>
<name>A0A7S3UBM1_9CHLO</name>
<feature type="region of interest" description="Disordered" evidence="1">
    <location>
        <begin position="2191"/>
        <end position="2216"/>
    </location>
</feature>
<proteinExistence type="predicted"/>
<reference evidence="2" key="1">
    <citation type="submission" date="2021-01" db="EMBL/GenBank/DDBJ databases">
        <authorList>
            <person name="Corre E."/>
            <person name="Pelletier E."/>
            <person name="Niang G."/>
            <person name="Scheremetjew M."/>
            <person name="Finn R."/>
            <person name="Kale V."/>
            <person name="Holt S."/>
            <person name="Cochrane G."/>
            <person name="Meng A."/>
            <person name="Brown T."/>
            <person name="Cohen L."/>
        </authorList>
    </citation>
    <scope>NUCLEOTIDE SEQUENCE</scope>
    <source>
        <strain evidence="2">CCMP1897</strain>
    </source>
</reference>
<protein>
    <submittedName>
        <fullName evidence="2">Uncharacterized protein</fullName>
    </submittedName>
</protein>
<gene>
    <name evidence="2" type="ORF">PSAL00342_LOCUS3204</name>
</gene>
<feature type="compositionally biased region" description="Polar residues" evidence="1">
    <location>
        <begin position="1142"/>
        <end position="1151"/>
    </location>
</feature>
<feature type="compositionally biased region" description="Polar residues" evidence="1">
    <location>
        <begin position="119"/>
        <end position="135"/>
    </location>
</feature>